<name>A0ABN3NL94_9ACTN</name>
<dbReference type="Proteomes" id="UP001501095">
    <property type="component" value="Unassembled WGS sequence"/>
</dbReference>
<reference evidence="2 3" key="1">
    <citation type="journal article" date="2019" name="Int. J. Syst. Evol. Microbiol.">
        <title>The Global Catalogue of Microorganisms (GCM) 10K type strain sequencing project: providing services to taxonomists for standard genome sequencing and annotation.</title>
        <authorList>
            <consortium name="The Broad Institute Genomics Platform"/>
            <consortium name="The Broad Institute Genome Sequencing Center for Infectious Disease"/>
            <person name="Wu L."/>
            <person name="Ma J."/>
        </authorList>
    </citation>
    <scope>NUCLEOTIDE SEQUENCE [LARGE SCALE GENOMIC DNA]</scope>
    <source>
        <strain evidence="2 3">JCM 6924</strain>
    </source>
</reference>
<dbReference type="EMBL" id="BAAATM010000006">
    <property type="protein sequence ID" value="GAA2525725.1"/>
    <property type="molecule type" value="Genomic_DNA"/>
</dbReference>
<proteinExistence type="predicted"/>
<evidence type="ECO:0000256" key="1">
    <source>
        <dbReference type="SAM" id="MobiDB-lite"/>
    </source>
</evidence>
<evidence type="ECO:0000313" key="2">
    <source>
        <dbReference type="EMBL" id="GAA2525725.1"/>
    </source>
</evidence>
<sequence length="101" mass="10468">MAGPSVVLPFSHAKQLRCAGCFQRLTKKFDGQHDHAPYWRATLAHTAWNGGAATSAGPRGVAIILAAGARQGKRFSAITSRFPSGATPRTPAAGGRAAAAR</sequence>
<gene>
    <name evidence="2" type="ORF">GCM10010423_19460</name>
</gene>
<feature type="region of interest" description="Disordered" evidence="1">
    <location>
        <begin position="78"/>
        <end position="101"/>
    </location>
</feature>
<feature type="compositionally biased region" description="Low complexity" evidence="1">
    <location>
        <begin position="85"/>
        <end position="101"/>
    </location>
</feature>
<evidence type="ECO:0000313" key="3">
    <source>
        <dbReference type="Proteomes" id="UP001501095"/>
    </source>
</evidence>
<comment type="caution">
    <text evidence="2">The sequence shown here is derived from an EMBL/GenBank/DDBJ whole genome shotgun (WGS) entry which is preliminary data.</text>
</comment>
<protein>
    <submittedName>
        <fullName evidence="2">Uncharacterized protein</fullName>
    </submittedName>
</protein>
<organism evidence="2 3">
    <name type="scientific">Streptomyces levis</name>
    <dbReference type="NCBI Taxonomy" id="285566"/>
    <lineage>
        <taxon>Bacteria</taxon>
        <taxon>Bacillati</taxon>
        <taxon>Actinomycetota</taxon>
        <taxon>Actinomycetes</taxon>
        <taxon>Kitasatosporales</taxon>
        <taxon>Streptomycetaceae</taxon>
        <taxon>Streptomyces</taxon>
    </lineage>
</organism>
<accession>A0ABN3NL94</accession>
<keyword evidence="3" id="KW-1185">Reference proteome</keyword>